<dbReference type="Proteomes" id="UP000199289">
    <property type="component" value="Unassembled WGS sequence"/>
</dbReference>
<evidence type="ECO:0000313" key="1">
    <source>
        <dbReference type="EMBL" id="SDQ12051.1"/>
    </source>
</evidence>
<sequence length="42" mass="4746">MPEITVSEPLYRQLVSASDGEDLDETMWKMVARYSRGNTPGD</sequence>
<proteinExistence type="predicted"/>
<dbReference type="EMBL" id="FNKQ01000001">
    <property type="protein sequence ID" value="SDQ12051.1"/>
    <property type="molecule type" value="Genomic_DNA"/>
</dbReference>
<name>A0A1H0YAL7_9EURY</name>
<protein>
    <submittedName>
        <fullName evidence="1">Uncharacterized protein</fullName>
    </submittedName>
</protein>
<evidence type="ECO:0000313" key="2">
    <source>
        <dbReference type="Proteomes" id="UP000199289"/>
    </source>
</evidence>
<dbReference type="AlphaFoldDB" id="A0A1H0YAL7"/>
<gene>
    <name evidence="1" type="ORF">SAMN05216278_0507</name>
</gene>
<reference evidence="2" key="1">
    <citation type="submission" date="2016-10" db="EMBL/GenBank/DDBJ databases">
        <authorList>
            <person name="Varghese N."/>
            <person name="Submissions S."/>
        </authorList>
    </citation>
    <scope>NUCLEOTIDE SEQUENCE [LARGE SCALE GENOMIC DNA]</scope>
    <source>
        <strain evidence="2">CGMCC 1.12397</strain>
    </source>
</reference>
<dbReference type="RefSeq" id="WP_258555510.1">
    <property type="nucleotide sequence ID" value="NZ_FNKQ01000001.1"/>
</dbReference>
<organism evidence="1 2">
    <name type="scientific">Halopelagius longus</name>
    <dbReference type="NCBI Taxonomy" id="1236180"/>
    <lineage>
        <taxon>Archaea</taxon>
        <taxon>Methanobacteriati</taxon>
        <taxon>Methanobacteriota</taxon>
        <taxon>Stenosarchaea group</taxon>
        <taxon>Halobacteria</taxon>
        <taxon>Halobacteriales</taxon>
        <taxon>Haloferacaceae</taxon>
    </lineage>
</organism>
<accession>A0A1H0YAL7</accession>